<comment type="similarity">
    <text evidence="1">Belongs to the enoyl-CoA hydratase/isomerase family.</text>
</comment>
<keyword evidence="4" id="KW-1185">Reference proteome</keyword>
<proteinExistence type="inferred from homology"/>
<dbReference type="Gene3D" id="3.10.129.10">
    <property type="entry name" value="Hotdog Thioesterase"/>
    <property type="match status" value="1"/>
</dbReference>
<reference evidence="4" key="1">
    <citation type="submission" date="2013-08" db="EMBL/GenBank/DDBJ databases">
        <title>Intrasporangium oryzae NRRL B-24470.</title>
        <authorList>
            <person name="Liu H."/>
            <person name="Wang G."/>
        </authorList>
    </citation>
    <scope>NUCLEOTIDE SEQUENCE [LARGE SCALE GENOMIC DNA]</scope>
    <source>
        <strain evidence="4">Q5-1</strain>
    </source>
</reference>
<evidence type="ECO:0000256" key="1">
    <source>
        <dbReference type="ARBA" id="ARBA00005254"/>
    </source>
</evidence>
<dbReference type="SUPFAM" id="SSF54637">
    <property type="entry name" value="Thioesterase/thiol ester dehydrase-isomerase"/>
    <property type="match status" value="1"/>
</dbReference>
<dbReference type="PANTHER" id="PTHR43664:SF1">
    <property type="entry name" value="BETA-METHYLMALYL-COA DEHYDRATASE"/>
    <property type="match status" value="1"/>
</dbReference>
<dbReference type="AlphaFoldDB" id="W9GTV7"/>
<sequence length="154" mass="17101">MGKVQKPAFYFEDFEVGDTFTTPSRTIGLAEISTFAGLSGDYNPIHTDAQFAADSSFGQRIAHGVLGMSVLTGLITRLGVFEASTIALLGIEDWRFRGPVFDGDTIRVEVLIEDKKLTSDGERGVLRRRYQLMNQRDEVVQEGVMPLLVKCRPE</sequence>
<dbReference type="PANTHER" id="PTHR43664">
    <property type="entry name" value="MONOAMINE OXIDASE-RELATED"/>
    <property type="match status" value="1"/>
</dbReference>
<feature type="domain" description="MaoC-like" evidence="2">
    <location>
        <begin position="16"/>
        <end position="119"/>
    </location>
</feature>
<dbReference type="InterPro" id="IPR002539">
    <property type="entry name" value="MaoC-like_dom"/>
</dbReference>
<evidence type="ECO:0000259" key="2">
    <source>
        <dbReference type="Pfam" id="PF01575"/>
    </source>
</evidence>
<accession>W9GTV7</accession>
<dbReference type="InterPro" id="IPR052342">
    <property type="entry name" value="MCH/BMMD"/>
</dbReference>
<dbReference type="Proteomes" id="UP000019494">
    <property type="component" value="Unassembled WGS sequence"/>
</dbReference>
<dbReference type="InterPro" id="IPR029069">
    <property type="entry name" value="HotDog_dom_sf"/>
</dbReference>
<dbReference type="Pfam" id="PF01575">
    <property type="entry name" value="MaoC_dehydratas"/>
    <property type="match status" value="1"/>
</dbReference>
<protein>
    <submittedName>
        <fullName evidence="3">Dehydratase</fullName>
    </submittedName>
</protein>
<gene>
    <name evidence="3" type="ORF">N864_05550</name>
</gene>
<evidence type="ECO:0000313" key="3">
    <source>
        <dbReference type="EMBL" id="EWT07319.1"/>
    </source>
</evidence>
<dbReference type="OrthoDB" id="9796589at2"/>
<organism evidence="3 4">
    <name type="scientific">Intrasporangium chromatireducens Q5-1</name>
    <dbReference type="NCBI Taxonomy" id="584657"/>
    <lineage>
        <taxon>Bacteria</taxon>
        <taxon>Bacillati</taxon>
        <taxon>Actinomycetota</taxon>
        <taxon>Actinomycetes</taxon>
        <taxon>Micrococcales</taxon>
        <taxon>Intrasporangiaceae</taxon>
        <taxon>Intrasporangium</taxon>
    </lineage>
</organism>
<name>W9GTV7_9MICO</name>
<dbReference type="PATRIC" id="fig|584657.3.peg.727"/>
<comment type="caution">
    <text evidence="3">The sequence shown here is derived from an EMBL/GenBank/DDBJ whole genome shotgun (WGS) entry which is preliminary data.</text>
</comment>
<evidence type="ECO:0000313" key="4">
    <source>
        <dbReference type="Proteomes" id="UP000019494"/>
    </source>
</evidence>
<dbReference type="EMBL" id="AWQS01000015">
    <property type="protein sequence ID" value="EWT07319.1"/>
    <property type="molecule type" value="Genomic_DNA"/>
</dbReference>
<dbReference type="RefSeq" id="WP_034713610.1">
    <property type="nucleotide sequence ID" value="NZ_AWQS01000015.1"/>
</dbReference>